<dbReference type="AlphaFoldDB" id="A0A2G8L6P9"/>
<sequence length="182" mass="19675">MWEVSNPGLRIPSRQVCSVMTSNAGLPRAYRNCTFYQRIGGLWSAGAEVTDCGLPRNNVTLQELKDILESILATVEMVYLTENEISIAGEKSQVSTRITLALEQQVTTLSKSGMELTIETESIVVRTATVENSSASIGKTAFEIKPVHHSASMPGSSAGIPTVKLPLEEIHRTVNASLSEPT</sequence>
<evidence type="ECO:0000313" key="1">
    <source>
        <dbReference type="EMBL" id="PIK55949.1"/>
    </source>
</evidence>
<accession>A0A2G8L6P9</accession>
<reference evidence="1 2" key="1">
    <citation type="journal article" date="2017" name="PLoS Biol.">
        <title>The sea cucumber genome provides insights into morphological evolution and visceral regeneration.</title>
        <authorList>
            <person name="Zhang X."/>
            <person name="Sun L."/>
            <person name="Yuan J."/>
            <person name="Sun Y."/>
            <person name="Gao Y."/>
            <person name="Zhang L."/>
            <person name="Li S."/>
            <person name="Dai H."/>
            <person name="Hamel J.F."/>
            <person name="Liu C."/>
            <person name="Yu Y."/>
            <person name="Liu S."/>
            <person name="Lin W."/>
            <person name="Guo K."/>
            <person name="Jin S."/>
            <person name="Xu P."/>
            <person name="Storey K.B."/>
            <person name="Huan P."/>
            <person name="Zhang T."/>
            <person name="Zhou Y."/>
            <person name="Zhang J."/>
            <person name="Lin C."/>
            <person name="Li X."/>
            <person name="Xing L."/>
            <person name="Huo D."/>
            <person name="Sun M."/>
            <person name="Wang L."/>
            <person name="Mercier A."/>
            <person name="Li F."/>
            <person name="Yang H."/>
            <person name="Xiang J."/>
        </authorList>
    </citation>
    <scope>NUCLEOTIDE SEQUENCE [LARGE SCALE GENOMIC DNA]</scope>
    <source>
        <strain evidence="1">Shaxun</strain>
        <tissue evidence="1">Muscle</tissue>
    </source>
</reference>
<evidence type="ECO:0000313" key="2">
    <source>
        <dbReference type="Proteomes" id="UP000230750"/>
    </source>
</evidence>
<comment type="caution">
    <text evidence="1">The sequence shown here is derived from an EMBL/GenBank/DDBJ whole genome shotgun (WGS) entry which is preliminary data.</text>
</comment>
<name>A0A2G8L6P9_STIJA</name>
<proteinExistence type="predicted"/>
<protein>
    <submittedName>
        <fullName evidence="1">Uncharacterized protein</fullName>
    </submittedName>
</protein>
<gene>
    <name evidence="1" type="ORF">BSL78_07145</name>
</gene>
<organism evidence="1 2">
    <name type="scientific">Stichopus japonicus</name>
    <name type="common">Sea cucumber</name>
    <dbReference type="NCBI Taxonomy" id="307972"/>
    <lineage>
        <taxon>Eukaryota</taxon>
        <taxon>Metazoa</taxon>
        <taxon>Echinodermata</taxon>
        <taxon>Eleutherozoa</taxon>
        <taxon>Echinozoa</taxon>
        <taxon>Holothuroidea</taxon>
        <taxon>Aspidochirotacea</taxon>
        <taxon>Aspidochirotida</taxon>
        <taxon>Stichopodidae</taxon>
        <taxon>Apostichopus</taxon>
    </lineage>
</organism>
<keyword evidence="2" id="KW-1185">Reference proteome</keyword>
<dbReference type="EMBL" id="MRZV01000194">
    <property type="protein sequence ID" value="PIK55949.1"/>
    <property type="molecule type" value="Genomic_DNA"/>
</dbReference>
<dbReference type="Proteomes" id="UP000230750">
    <property type="component" value="Unassembled WGS sequence"/>
</dbReference>